<proteinExistence type="predicted"/>
<dbReference type="EMBL" id="CM004399">
    <property type="protein sequence ID" value="OAY33304.1"/>
    <property type="molecule type" value="Genomic_DNA"/>
</dbReference>
<reference evidence="1" key="1">
    <citation type="submission" date="2016-02" db="EMBL/GenBank/DDBJ databases">
        <title>WGS assembly of Manihot esculenta.</title>
        <authorList>
            <person name="Bredeson J.V."/>
            <person name="Prochnik S.E."/>
            <person name="Lyons J.B."/>
            <person name="Schmutz J."/>
            <person name="Grimwood J."/>
            <person name="Vrebalov J."/>
            <person name="Bart R.S."/>
            <person name="Amuge T."/>
            <person name="Ferguson M.E."/>
            <person name="Green R."/>
            <person name="Putnam N."/>
            <person name="Stites J."/>
            <person name="Rounsley S."/>
            <person name="Rokhsar D.S."/>
        </authorList>
    </citation>
    <scope>NUCLEOTIDE SEQUENCE [LARGE SCALE GENOMIC DNA]</scope>
    <source>
        <tissue evidence="1">Leaf</tissue>
    </source>
</reference>
<organism evidence="1">
    <name type="scientific">Manihot esculenta</name>
    <name type="common">Cassava</name>
    <name type="synonym">Jatropha manihot</name>
    <dbReference type="NCBI Taxonomy" id="3983"/>
    <lineage>
        <taxon>Eukaryota</taxon>
        <taxon>Viridiplantae</taxon>
        <taxon>Streptophyta</taxon>
        <taxon>Embryophyta</taxon>
        <taxon>Tracheophyta</taxon>
        <taxon>Spermatophyta</taxon>
        <taxon>Magnoliopsida</taxon>
        <taxon>eudicotyledons</taxon>
        <taxon>Gunneridae</taxon>
        <taxon>Pentapetalae</taxon>
        <taxon>rosids</taxon>
        <taxon>fabids</taxon>
        <taxon>Malpighiales</taxon>
        <taxon>Euphorbiaceae</taxon>
        <taxon>Crotonoideae</taxon>
        <taxon>Manihoteae</taxon>
        <taxon>Manihot</taxon>
    </lineage>
</organism>
<gene>
    <name evidence="1" type="ORF">MANES_13G084700</name>
</gene>
<accession>A0A2C9US14</accession>
<dbReference type="AlphaFoldDB" id="A0A2C9US14"/>
<protein>
    <submittedName>
        <fullName evidence="1">Uncharacterized protein</fullName>
    </submittedName>
</protein>
<sequence>MEEINDDLGEDSERWRVEKEILARSWNPYVEEFDNNLHGLARDGVKLFMTCCISQLSFCTRAYYSSRCRGDMMDGNVSKTLDL</sequence>
<name>A0A2C9US14_MANES</name>
<evidence type="ECO:0000313" key="1">
    <source>
        <dbReference type="EMBL" id="OAY33304.1"/>
    </source>
</evidence>